<evidence type="ECO:0000313" key="11">
    <source>
        <dbReference type="EMBL" id="CDP33980.1"/>
    </source>
</evidence>
<evidence type="ECO:0000256" key="1">
    <source>
        <dbReference type="ARBA" id="ARBA00004123"/>
    </source>
</evidence>
<dbReference type="Pfam" id="PF10513">
    <property type="entry name" value="EPL1"/>
    <property type="match status" value="1"/>
</dbReference>
<comment type="subcellular location">
    <subcellularLocation>
        <location evidence="1">Nucleus</location>
    </subcellularLocation>
</comment>
<dbReference type="PROSITE" id="PS51805">
    <property type="entry name" value="EPHD"/>
    <property type="match status" value="1"/>
</dbReference>
<evidence type="ECO:0000256" key="5">
    <source>
        <dbReference type="ARBA" id="ARBA00022833"/>
    </source>
</evidence>
<keyword evidence="6" id="KW-0539">Nucleus</keyword>
<evidence type="ECO:0000256" key="2">
    <source>
        <dbReference type="ARBA" id="ARBA00022723"/>
    </source>
</evidence>
<keyword evidence="3" id="KW-0677">Repeat</keyword>
<name>A0A060SYK6_BLAAD</name>
<dbReference type="Pfam" id="PF13832">
    <property type="entry name" value="zf-HC5HC2H_2"/>
    <property type="match status" value="1"/>
</dbReference>
<proteinExistence type="predicted"/>
<evidence type="ECO:0000256" key="8">
    <source>
        <dbReference type="SAM" id="MobiDB-lite"/>
    </source>
</evidence>
<dbReference type="Pfam" id="PF13831">
    <property type="entry name" value="PHD_2"/>
    <property type="match status" value="1"/>
</dbReference>
<gene>
    <name evidence="11" type="ORF">GNLVRS02_ARAD1C02002g</name>
</gene>
<dbReference type="InterPro" id="IPR011011">
    <property type="entry name" value="Znf_FYVE_PHD"/>
</dbReference>
<evidence type="ECO:0000256" key="4">
    <source>
        <dbReference type="ARBA" id="ARBA00022771"/>
    </source>
</evidence>
<feature type="compositionally biased region" description="Polar residues" evidence="8">
    <location>
        <begin position="32"/>
        <end position="48"/>
    </location>
</feature>
<feature type="region of interest" description="Disordered" evidence="8">
    <location>
        <begin position="671"/>
        <end position="726"/>
    </location>
</feature>
<dbReference type="InterPro" id="IPR019542">
    <property type="entry name" value="Enhancer_polycomb-like_N"/>
</dbReference>
<organism evidence="11">
    <name type="scientific">Blastobotrys adeninivorans</name>
    <name type="common">Yeast</name>
    <name type="synonym">Arxula adeninivorans</name>
    <dbReference type="NCBI Taxonomy" id="409370"/>
    <lineage>
        <taxon>Eukaryota</taxon>
        <taxon>Fungi</taxon>
        <taxon>Dikarya</taxon>
        <taxon>Ascomycota</taxon>
        <taxon>Saccharomycotina</taxon>
        <taxon>Dipodascomycetes</taxon>
        <taxon>Dipodascales</taxon>
        <taxon>Trichomonascaceae</taxon>
        <taxon>Blastobotrys</taxon>
    </lineage>
</organism>
<reference evidence="11" key="2">
    <citation type="submission" date="2014-06" db="EMBL/GenBank/DDBJ databases">
        <title>The complete genome of Blastobotrys (Arxula) adeninivorans LS3 - a yeast of biotechnological interest.</title>
        <authorList>
            <person name="Kunze G."/>
            <person name="Gaillardin C."/>
            <person name="Czernicka M."/>
            <person name="Durrens P."/>
            <person name="Martin T."/>
            <person name="Boer E."/>
            <person name="Gabaldon T."/>
            <person name="Cruz J."/>
            <person name="Talla E."/>
            <person name="Marck C."/>
            <person name="Goffeau A."/>
            <person name="Barbe V."/>
            <person name="Baret P."/>
            <person name="Baronian K."/>
            <person name="Beier S."/>
            <person name="Bleykasten C."/>
            <person name="Bode R."/>
            <person name="Casaregola S."/>
            <person name="Despons L."/>
            <person name="Fairhead C."/>
            <person name="Giersberg M."/>
            <person name="Gierski P."/>
            <person name="Hahnel U."/>
            <person name="Hartmann A."/>
            <person name="Jankowska D."/>
            <person name="Jubin C."/>
            <person name="Jung P."/>
            <person name="Lafontaine I."/>
            <person name="Leh-Louis V."/>
            <person name="Lemaire M."/>
            <person name="Marcet-Houben M."/>
            <person name="Mascher M."/>
            <person name="Morel G."/>
            <person name="Richard G.-F."/>
            <person name="Riechen J."/>
            <person name="Sacerdot C."/>
            <person name="Sarkar A."/>
            <person name="Savel G."/>
            <person name="Schacherer J."/>
            <person name="Sherman D."/>
            <person name="Straub M.-L."/>
            <person name="Stein N."/>
            <person name="Thierry A."/>
            <person name="Trautwein-Schult A."/>
            <person name="Westhof E."/>
            <person name="Worch S."/>
            <person name="Dujon B."/>
            <person name="Souciet J.-L."/>
            <person name="Wincker P."/>
            <person name="Scholz U."/>
            <person name="Neuveglise N."/>
        </authorList>
    </citation>
    <scope>NUCLEOTIDE SEQUENCE</scope>
    <source>
        <strain evidence="11">LS3</strain>
    </source>
</reference>
<dbReference type="CDD" id="cd15492">
    <property type="entry name" value="PHD_BRPF_JADE_like"/>
    <property type="match status" value="1"/>
</dbReference>
<dbReference type="Gene3D" id="3.30.40.10">
    <property type="entry name" value="Zinc/RING finger domain, C3HC4 (zinc finger)"/>
    <property type="match status" value="2"/>
</dbReference>
<dbReference type="GO" id="GO:0008270">
    <property type="term" value="F:zinc ion binding"/>
    <property type="evidence" value="ECO:0007669"/>
    <property type="project" value="UniProtKB-KW"/>
</dbReference>
<dbReference type="PANTHER" id="PTHR13793">
    <property type="entry name" value="PHD FINGER PROTEINS"/>
    <property type="match status" value="1"/>
</dbReference>
<dbReference type="EMBL" id="HG937693">
    <property type="protein sequence ID" value="CDP33980.1"/>
    <property type="molecule type" value="Genomic_DNA"/>
</dbReference>
<keyword evidence="5" id="KW-0862">Zinc</keyword>
<evidence type="ECO:0000259" key="9">
    <source>
        <dbReference type="PROSITE" id="PS50016"/>
    </source>
</evidence>
<dbReference type="InterPro" id="IPR034732">
    <property type="entry name" value="EPHD"/>
</dbReference>
<evidence type="ECO:0000259" key="10">
    <source>
        <dbReference type="PROSITE" id="PS51805"/>
    </source>
</evidence>
<dbReference type="PANTHER" id="PTHR13793:SF107">
    <property type="entry name" value="BROMODOMAIN-CONTAINING PROTEIN HOMOLOG"/>
    <property type="match status" value="1"/>
</dbReference>
<feature type="domain" description="PHD-type" evidence="9">
    <location>
        <begin position="197"/>
        <end position="247"/>
    </location>
</feature>
<dbReference type="InterPro" id="IPR019786">
    <property type="entry name" value="Zinc_finger_PHD-type_CS"/>
</dbReference>
<feature type="domain" description="PHD-type" evidence="10">
    <location>
        <begin position="251"/>
        <end position="368"/>
    </location>
</feature>
<reference evidence="11" key="1">
    <citation type="submission" date="2014-02" db="EMBL/GenBank/DDBJ databases">
        <authorList>
            <person name="Genoscope - CEA"/>
        </authorList>
    </citation>
    <scope>NUCLEOTIDE SEQUENCE</scope>
    <source>
        <strain evidence="11">LS3</strain>
    </source>
</reference>
<dbReference type="SUPFAM" id="SSF57903">
    <property type="entry name" value="FYVE/PHD zinc finger"/>
    <property type="match status" value="1"/>
</dbReference>
<keyword evidence="4 7" id="KW-0863">Zinc-finger</keyword>
<evidence type="ECO:0000256" key="3">
    <source>
        <dbReference type="ARBA" id="ARBA00022737"/>
    </source>
</evidence>
<feature type="region of interest" description="Disordered" evidence="8">
    <location>
        <begin position="32"/>
        <end position="67"/>
    </location>
</feature>
<dbReference type="GO" id="GO:0005634">
    <property type="term" value="C:nucleus"/>
    <property type="evidence" value="ECO:0007669"/>
    <property type="project" value="UniProtKB-SubCell"/>
</dbReference>
<dbReference type="PROSITE" id="PS01359">
    <property type="entry name" value="ZF_PHD_1"/>
    <property type="match status" value="1"/>
</dbReference>
<dbReference type="InterPro" id="IPR001965">
    <property type="entry name" value="Znf_PHD"/>
</dbReference>
<dbReference type="GO" id="GO:0006357">
    <property type="term" value="P:regulation of transcription by RNA polymerase II"/>
    <property type="evidence" value="ECO:0007669"/>
    <property type="project" value="TreeGrafter"/>
</dbReference>
<accession>A0A060SYK6</accession>
<dbReference type="InterPro" id="IPR050701">
    <property type="entry name" value="Histone_Mod_Regulator"/>
</dbReference>
<dbReference type="PROSITE" id="PS50016">
    <property type="entry name" value="ZF_PHD_2"/>
    <property type="match status" value="1"/>
</dbReference>
<dbReference type="InterPro" id="IPR013083">
    <property type="entry name" value="Znf_RING/FYVE/PHD"/>
</dbReference>
<dbReference type="PhylomeDB" id="A0A060SYK6"/>
<keyword evidence="2" id="KW-0479">Metal-binding</keyword>
<evidence type="ECO:0000256" key="6">
    <source>
        <dbReference type="ARBA" id="ARBA00023242"/>
    </source>
</evidence>
<feature type="compositionally biased region" description="Low complexity" evidence="8">
    <location>
        <begin position="49"/>
        <end position="60"/>
    </location>
</feature>
<dbReference type="FunFam" id="3.30.40.10:FF:000007">
    <property type="entry name" value="Bromodomain containing 1, isoform CRA_b"/>
    <property type="match status" value="1"/>
</dbReference>
<protein>
    <submittedName>
        <fullName evidence="11">ARAD1C02002p</fullName>
    </submittedName>
</protein>
<dbReference type="InterPro" id="IPR019787">
    <property type="entry name" value="Znf_PHD-finger"/>
</dbReference>
<evidence type="ECO:0000256" key="7">
    <source>
        <dbReference type="PROSITE-ProRule" id="PRU00146"/>
    </source>
</evidence>
<dbReference type="SMART" id="SM00249">
    <property type="entry name" value="PHD"/>
    <property type="match status" value="2"/>
</dbReference>
<dbReference type="AlphaFoldDB" id="A0A060SYK6"/>
<sequence length="726" mass="82049">MSQTKPREECSYQEIYPRLGASTRLKVHVVRSTSVNGTNGPTGTNDSSTQNAQTTQATQAGPVVGGKGFRPCPKPVSTENVNPVYTSVGYQGTHGGFEMPLAYIRSHPSPCDPGVEALTQWTPKGSNVPVKVEYDMDQQDDRFLEHLNSSRPQSGRITKELFEVTMTLFELEWYFIDRRMPPKKKTSVEGEIADNDEQRCTVCDEAECNNSNAIVFCDGCDIAVHQDCYGIPFIPEGQWLCSQCTISRKRKASCIFCPNKSGALKMTDTRRWAHVLCALWIPEVLILKPIYMEPIGGIDRIPKSRWKLNCYVCRYKIGACIQCANKSCFQAFHPTCGRKARLYMKMTAGPHGALNDPGTLLAYCDKHTPYDYAQEVDVIGGLKTAQAHYESLRPEHQYTGNEWQSNLFPDDTVVAETKFIRKVHDKSKIWRTEQGTPAPPQVMVDKIHRVVLGKPGLIVPDLQDYLYAMARYWTLKRQLKRGAYLIKRFQLALEMEPNVVLPKEETAQKVALYEDLVGRLKQLSAIVGLVKQKEETKLELCDNQHRQTQIVYFTAQSLLTPLVEKIKEEAKSDLADVCGQLKSYYPSVKALKDHFAQICEQMAHDNGAAVARQISKLRRSLDPLIEQSLSKERQFNYDENTGLADFRNFLPEGLSIQDEVWTGARIRREESPLTDEEELEAQLNAQEEPAAKRKRSDPATRPSAAKPNQPNGHASSQPRSRSRRRR</sequence>